<dbReference type="InterPro" id="IPR006621">
    <property type="entry name" value="Nose-resist-to-fluoxetine_N"/>
</dbReference>
<feature type="transmembrane region" description="Helical" evidence="2">
    <location>
        <begin position="690"/>
        <end position="709"/>
    </location>
</feature>
<feature type="region of interest" description="Disordered" evidence="1">
    <location>
        <begin position="188"/>
        <end position="208"/>
    </location>
</feature>
<evidence type="ECO:0000259" key="3">
    <source>
        <dbReference type="SMART" id="SM00703"/>
    </source>
</evidence>
<evidence type="ECO:0000313" key="5">
    <source>
        <dbReference type="EnsemblMetazoa" id="KAF7490915.1"/>
    </source>
</evidence>
<feature type="transmembrane region" description="Helical" evidence="2">
    <location>
        <begin position="400"/>
        <end position="420"/>
    </location>
</feature>
<dbReference type="InterPro" id="IPR052728">
    <property type="entry name" value="O2_lipid_transport_reg"/>
</dbReference>
<dbReference type="Pfam" id="PF20146">
    <property type="entry name" value="NRF"/>
    <property type="match status" value="1"/>
</dbReference>
<keyword evidence="6" id="KW-1185">Reference proteome</keyword>
<evidence type="ECO:0000313" key="4">
    <source>
        <dbReference type="EMBL" id="KAF7490915.1"/>
    </source>
</evidence>
<accession>A0A834R5J3</accession>
<keyword evidence="2" id="KW-1133">Transmembrane helix</keyword>
<feature type="transmembrane region" description="Helical" evidence="2">
    <location>
        <begin position="605"/>
        <end position="631"/>
    </location>
</feature>
<dbReference type="OrthoDB" id="6510385at2759"/>
<feature type="transmembrane region" description="Helical" evidence="2">
    <location>
        <begin position="504"/>
        <end position="525"/>
    </location>
</feature>
<dbReference type="EMBL" id="WVUK01000062">
    <property type="protein sequence ID" value="KAF7490915.1"/>
    <property type="molecule type" value="Genomic_DNA"/>
</dbReference>
<reference evidence="4" key="2">
    <citation type="submission" date="2020-01" db="EMBL/GenBank/DDBJ databases">
        <authorList>
            <person name="Korhonen P.K.K."/>
            <person name="Guangxu M.G."/>
            <person name="Wang T.W."/>
            <person name="Stroehlein A.J.S."/>
            <person name="Young N.D."/>
            <person name="Ang C.-S.A."/>
            <person name="Fernando D.W.F."/>
            <person name="Lu H.L."/>
            <person name="Taylor S.T."/>
            <person name="Ehtesham M.E.M."/>
            <person name="Najaraj S.H.N."/>
            <person name="Harsha G.H.G."/>
            <person name="Madugundu A.M."/>
            <person name="Renuse S.R."/>
            <person name="Holt D.H."/>
            <person name="Pandey A.P."/>
            <person name="Papenfuss A.P."/>
            <person name="Gasser R.B.G."/>
            <person name="Fischer K.F."/>
        </authorList>
    </citation>
    <scope>NUCLEOTIDE SEQUENCE</scope>
    <source>
        <strain evidence="4">SSS_KF_BRIS2020</strain>
    </source>
</reference>
<feature type="transmembrane region" description="Helical" evidence="2">
    <location>
        <begin position="730"/>
        <end position="754"/>
    </location>
</feature>
<reference evidence="5" key="3">
    <citation type="submission" date="2022-06" db="UniProtKB">
        <authorList>
            <consortium name="EnsemblMetazoa"/>
        </authorList>
    </citation>
    <scope>IDENTIFICATION</scope>
</reference>
<feature type="transmembrane region" description="Helical" evidence="2">
    <location>
        <begin position="643"/>
        <end position="665"/>
    </location>
</feature>
<feature type="domain" description="Nose resistant-to-fluoxetine protein N-terminal" evidence="3">
    <location>
        <begin position="127"/>
        <end position="373"/>
    </location>
</feature>
<feature type="region of interest" description="Disordered" evidence="1">
    <location>
        <begin position="290"/>
        <end position="318"/>
    </location>
</feature>
<dbReference type="PANTHER" id="PTHR11161">
    <property type="entry name" value="O-ACYLTRANSFERASE"/>
    <property type="match status" value="1"/>
</dbReference>
<dbReference type="SMART" id="SM00703">
    <property type="entry name" value="NRF"/>
    <property type="match status" value="1"/>
</dbReference>
<keyword evidence="2" id="KW-0812">Transmembrane</keyword>
<feature type="transmembrane region" description="Helical" evidence="2">
    <location>
        <begin position="546"/>
        <end position="565"/>
    </location>
</feature>
<evidence type="ECO:0000256" key="1">
    <source>
        <dbReference type="SAM" id="MobiDB-lite"/>
    </source>
</evidence>
<evidence type="ECO:0000313" key="6">
    <source>
        <dbReference type="Proteomes" id="UP000070412"/>
    </source>
</evidence>
<feature type="transmembrane region" description="Helical" evidence="2">
    <location>
        <begin position="462"/>
        <end position="484"/>
    </location>
</feature>
<proteinExistence type="predicted"/>
<feature type="compositionally biased region" description="Acidic residues" evidence="1">
    <location>
        <begin position="291"/>
        <end position="303"/>
    </location>
</feature>
<sequence>MMVIGIMVIFNESFSRRLPIFLWLILNVNDAITAKLIDGGHQDSISLTPPTQYNRNNTFAENFSLKTESNKTIDWNAVEKQFEEILDEDQVAQRWESMRAKLRSGMQSAIRNIFPKIVAMATDAQVSNNCSAGILKWIVNIRHMKKWALEMLDSMGKPQSGLLEGAMTMFGNYDQCLKIRVYDYDDDDDDDGGGGGGGEVETDDVRRNDNENQLRFENFYDADGTETIENNNEMNDLYYDTTINDRRNVEFFRGQYCIVEFKPWLPSKPRFYGMNSRYEIFKKSLYKSDKEDENNDFNDDYDYDRDGQETNRNERNDETISEEFSKMSLFFHFIHFRMDLCVPSTCTRDDMQKVSQMMADLVLFRAKVLRCEFDQTDRLPEPSTAPFLDSVWSKWNVSTIVWLIILMKIALTLTGTLIDFSMLGNLNRSNPNQHWLRSFSISDSWRKLTDSNNESPIHLRPLFGLQTIIFIWIIIVHTLVQVEFQFFRELKTFRLWATKWPSQIITNSLFQFDSLILINAFIFGYKITPKNRKQWIECLIRKYLKMVTLMIIIIITSLSIPYLILPGPLREDFIPNLTKNFDCQTRIWNNFLFIQNLTDPLCLPFSWIFCVELQLSMLMIGVILIISIIKIDSNRSQKLFCNWIFWLPSPILVCIGFIVNFIQVFNQQLPPTYYWTLPDKSQRHQYFVDYYWRPSSHLTVFVLGFYAGIYRKLTAESNNNILVNAFQNFVFRNSFLNIGPILALGTFLCFTFGFNEWIINELPTPLISAFYNSSHLLLLSLALIVILFWLSNETSSINWILSSKLMTTFGHLTWTGFILLPNLQLILLGNQQQNLYSGPILMIYTVIGNIVLTYLLAFALKVLIEIPTRSILEKIVLYPLTSSVAKATMNEKSSSINEKNFISNGKLSQIDLNNTTMELALN</sequence>
<feature type="transmembrane region" description="Helical" evidence="2">
    <location>
        <begin position="811"/>
        <end position="829"/>
    </location>
</feature>
<feature type="compositionally biased region" description="Basic and acidic residues" evidence="1">
    <location>
        <begin position="304"/>
        <end position="318"/>
    </location>
</feature>
<dbReference type="EnsemblMetazoa" id="SSS_5091s_mrna">
    <property type="protein sequence ID" value="KAF7490915.1"/>
    <property type="gene ID" value="SSS_5091"/>
</dbReference>
<evidence type="ECO:0000256" key="2">
    <source>
        <dbReference type="SAM" id="Phobius"/>
    </source>
</evidence>
<feature type="transmembrane region" description="Helical" evidence="2">
    <location>
        <begin position="766"/>
        <end position="790"/>
    </location>
</feature>
<reference evidence="6" key="1">
    <citation type="journal article" date="2020" name="PLoS Negl. Trop. Dis.">
        <title>High-quality nuclear genome for Sarcoptes scabiei-A critical resource for a neglected parasite.</title>
        <authorList>
            <person name="Korhonen P.K."/>
            <person name="Gasser R.B."/>
            <person name="Ma G."/>
            <person name="Wang T."/>
            <person name="Stroehlein A.J."/>
            <person name="Young N.D."/>
            <person name="Ang C.S."/>
            <person name="Fernando D.D."/>
            <person name="Lu H.C."/>
            <person name="Taylor S."/>
            <person name="Reynolds S.L."/>
            <person name="Mofiz E."/>
            <person name="Najaraj S.H."/>
            <person name="Gowda H."/>
            <person name="Madugundu A."/>
            <person name="Renuse S."/>
            <person name="Holt D."/>
            <person name="Pandey A."/>
            <person name="Papenfuss A.T."/>
            <person name="Fischer K."/>
        </authorList>
    </citation>
    <scope>NUCLEOTIDE SEQUENCE [LARGE SCALE GENOMIC DNA]</scope>
</reference>
<gene>
    <name evidence="4" type="ORF">SSS_5091</name>
</gene>
<name>A0A834R5J3_SARSC</name>
<dbReference type="PANTHER" id="PTHR11161:SF0">
    <property type="entry name" value="O-ACYLTRANSFERASE LIKE PROTEIN"/>
    <property type="match status" value="1"/>
</dbReference>
<dbReference type="Proteomes" id="UP000070412">
    <property type="component" value="Unassembled WGS sequence"/>
</dbReference>
<dbReference type="AlphaFoldDB" id="A0A834R5J3"/>
<protein>
    <recommendedName>
        <fullName evidence="3">Nose resistant-to-fluoxetine protein N-terminal domain-containing protein</fullName>
    </recommendedName>
</protein>
<keyword evidence="2" id="KW-0472">Membrane</keyword>
<feature type="transmembrane region" description="Helical" evidence="2">
    <location>
        <begin position="841"/>
        <end position="864"/>
    </location>
</feature>
<organism evidence="4">
    <name type="scientific">Sarcoptes scabiei</name>
    <name type="common">Itch mite</name>
    <name type="synonym">Acarus scabiei</name>
    <dbReference type="NCBI Taxonomy" id="52283"/>
    <lineage>
        <taxon>Eukaryota</taxon>
        <taxon>Metazoa</taxon>
        <taxon>Ecdysozoa</taxon>
        <taxon>Arthropoda</taxon>
        <taxon>Chelicerata</taxon>
        <taxon>Arachnida</taxon>
        <taxon>Acari</taxon>
        <taxon>Acariformes</taxon>
        <taxon>Sarcoptiformes</taxon>
        <taxon>Astigmata</taxon>
        <taxon>Psoroptidia</taxon>
        <taxon>Sarcoptoidea</taxon>
        <taxon>Sarcoptidae</taxon>
        <taxon>Sarcoptinae</taxon>
        <taxon>Sarcoptes</taxon>
    </lineage>
</organism>